<dbReference type="SMART" id="SM00028">
    <property type="entry name" value="TPR"/>
    <property type="match status" value="4"/>
</dbReference>
<dbReference type="SUPFAM" id="SSF144232">
    <property type="entry name" value="HIT/MYND zinc finger-like"/>
    <property type="match status" value="1"/>
</dbReference>
<proteinExistence type="predicted"/>
<sequence length="790" mass="88075">MEKLKAVVPETLKRRIVESTPDDLLSTSSSLLHFFHQLPLFHQIVGELTDSERGRLCSKNKKAALESKLQGNECFSTGDFSGAVQFYTKALRFAPVDVDNTGKDLVSVLYVNRAFAFYKMGLLEECVRDSSRALSISPRYAKAWFRRGKANASLGNHDDALRDLSISMKLELSLSGKRQIDNEMKMILDHPKDTRSSLQKSNECRLDISNEPCQMELQCVSTKTKGRGMTTLADIPEASLIHKEDPYAAIILKDCRETHCHFCFNELPMDAVPCPSCLIPLYCSQPCQVQAGGDNVHDAARNVSILNNFSDDLEKYISDTVLVKFSSSCSESFKEHSHECQGVHWPLVLPSEIVLAGRVLVKYIEQKRHSNLSFSLTGLWDLCHNYAQLPPESKLESHVYSIVLMHCLQHSYGSELAISGKTIAELIILLSQIRVNSMAIVRMTSFDAVGSLSQHTEFSLAADASTTTMKQIKVGQAVYSAGSLFNHSCQPNIHAYFVSRTLYVRATESVARGSELELSYGAQVGQWDCKDRQQFLEDHYSFSCKCSGCSQLNLSDLVLSSYRCVKVNCYGVVLDGHVVEYEKQKFHSFLGPPRMNNSNLLNQGDKCKIEGISKVAHLGLENIHLIKPGYCLNCGSERDLEASHSAISEADIHFRRLQDATASNDVRSNSLLDALSSLDLLRKTFHPFNRRLAEVEDCLAQAFCLVGKLQAALDHCQKSIEVLEKLYGPNHIAIGNELLKLASIQLSLGDSTASDSLNRVAAIFSCYYGSHVNNMFPFLQYLKEEALKIQ</sequence>
<organism evidence="2 3">
    <name type="scientific">Cinchona calisaya</name>
    <dbReference type="NCBI Taxonomy" id="153742"/>
    <lineage>
        <taxon>Eukaryota</taxon>
        <taxon>Viridiplantae</taxon>
        <taxon>Streptophyta</taxon>
        <taxon>Embryophyta</taxon>
        <taxon>Tracheophyta</taxon>
        <taxon>Spermatophyta</taxon>
        <taxon>Magnoliopsida</taxon>
        <taxon>eudicotyledons</taxon>
        <taxon>Gunneridae</taxon>
        <taxon>Pentapetalae</taxon>
        <taxon>asterids</taxon>
        <taxon>lamiids</taxon>
        <taxon>Gentianales</taxon>
        <taxon>Rubiaceae</taxon>
        <taxon>Cinchonoideae</taxon>
        <taxon>Cinchoneae</taxon>
        <taxon>Cinchona</taxon>
    </lineage>
</organism>
<dbReference type="Proteomes" id="UP001630127">
    <property type="component" value="Unassembled WGS sequence"/>
</dbReference>
<dbReference type="Gene3D" id="2.170.270.10">
    <property type="entry name" value="SET domain"/>
    <property type="match status" value="1"/>
</dbReference>
<dbReference type="SUPFAM" id="SSF82199">
    <property type="entry name" value="SET domain"/>
    <property type="match status" value="1"/>
</dbReference>
<comment type="caution">
    <text evidence="2">The sequence shown here is derived from an EMBL/GenBank/DDBJ whole genome shotgun (WGS) entry which is preliminary data.</text>
</comment>
<dbReference type="PANTHER" id="PTHR47337:SF1">
    <property type="entry name" value="TETRATRICOPEPTIDE REPEAT (TPR)-LIKE SUPERFAMILY PROTEIN"/>
    <property type="match status" value="1"/>
</dbReference>
<dbReference type="Gene3D" id="1.25.40.10">
    <property type="entry name" value="Tetratricopeptide repeat domain"/>
    <property type="match status" value="2"/>
</dbReference>
<dbReference type="EMBL" id="JBJUIK010000008">
    <property type="protein sequence ID" value="KAL3521347.1"/>
    <property type="molecule type" value="Genomic_DNA"/>
</dbReference>
<evidence type="ECO:0000313" key="3">
    <source>
        <dbReference type="Proteomes" id="UP001630127"/>
    </source>
</evidence>
<reference evidence="2 3" key="1">
    <citation type="submission" date="2024-11" db="EMBL/GenBank/DDBJ databases">
        <title>A near-complete genome assembly of Cinchona calisaya.</title>
        <authorList>
            <person name="Lian D.C."/>
            <person name="Zhao X.W."/>
            <person name="Wei L."/>
        </authorList>
    </citation>
    <scope>NUCLEOTIDE SEQUENCE [LARGE SCALE GENOMIC DNA]</scope>
    <source>
        <tissue evidence="2">Nenye</tissue>
    </source>
</reference>
<dbReference type="PANTHER" id="PTHR47337">
    <property type="entry name" value="TETRATRICOPEPTIDE REPEAT (TPR)-LIKE SUPERFAMILY PROTEIN"/>
    <property type="match status" value="1"/>
</dbReference>
<dbReference type="InterPro" id="IPR001214">
    <property type="entry name" value="SET_dom"/>
</dbReference>
<protein>
    <recommendedName>
        <fullName evidence="1">SET domain-containing protein</fullName>
    </recommendedName>
</protein>
<dbReference type="SUPFAM" id="SSF48452">
    <property type="entry name" value="TPR-like"/>
    <property type="match status" value="1"/>
</dbReference>
<keyword evidence="3" id="KW-1185">Reference proteome</keyword>
<dbReference type="AlphaFoldDB" id="A0ABD2ZSC9"/>
<accession>A0ABD2ZSC9</accession>
<dbReference type="InterPro" id="IPR011990">
    <property type="entry name" value="TPR-like_helical_dom_sf"/>
</dbReference>
<dbReference type="InterPro" id="IPR046341">
    <property type="entry name" value="SET_dom_sf"/>
</dbReference>
<gene>
    <name evidence="2" type="ORF">ACH5RR_019496</name>
</gene>
<name>A0ABD2ZSC9_9GENT</name>
<dbReference type="Pfam" id="PF13424">
    <property type="entry name" value="TPR_12"/>
    <property type="match status" value="1"/>
</dbReference>
<evidence type="ECO:0000259" key="1">
    <source>
        <dbReference type="PROSITE" id="PS50280"/>
    </source>
</evidence>
<evidence type="ECO:0000313" key="2">
    <source>
        <dbReference type="EMBL" id="KAL3521347.1"/>
    </source>
</evidence>
<feature type="domain" description="SET" evidence="1">
    <location>
        <begin position="215"/>
        <end position="521"/>
    </location>
</feature>
<dbReference type="Pfam" id="PF00856">
    <property type="entry name" value="SET"/>
    <property type="match status" value="1"/>
</dbReference>
<dbReference type="PROSITE" id="PS50280">
    <property type="entry name" value="SET"/>
    <property type="match status" value="1"/>
</dbReference>
<dbReference type="InterPro" id="IPR019734">
    <property type="entry name" value="TPR_rpt"/>
</dbReference>